<dbReference type="OrthoDB" id="9792163at2"/>
<evidence type="ECO:0000256" key="2">
    <source>
        <dbReference type="ARBA" id="ARBA00022676"/>
    </source>
</evidence>
<dbReference type="KEGG" id="chya:V22_00470"/>
<dbReference type="InterPro" id="IPR051862">
    <property type="entry name" value="GT-like_domain_containing_1"/>
</dbReference>
<keyword evidence="2" id="KW-0328">Glycosyltransferase</keyword>
<sequence length="370" mass="42087">MHILALNPFHTGSHAAFLEGWSQWSEHRFDVRGLSGHHWKWRMRHSAITFAQQLHAAQLHAEAGDWDLLFCTDMLNLAEFKGLAPKHLRDLPTVAYFHENQLTYPSRTAEERDLHFAFSNLTTALAADAVWFNSDYHRRTWLEALPKFLSRMPDHAPRNAVEQIADKSRVLPPGIDVKADSTVPIKPNPGPLHIAWVSRWEHDKQPELFHAALQRLRLNSVPFELSILGERFAEVPPVFEQMRNDFSDHIQHWGYAADRAEYLNILRGADVVVSTAAHEFFGIAVMEAAACGAVPVVPDDLAYRELFAGSLAFLTDGTAEETAKALAVAAQQKRQHVEEWKQRRSSLRALAEGFHWRLTAPRLDRAVREI</sequence>
<comment type="catalytic activity">
    <reaction evidence="6">
        <text>queuosine(34) in tRNA(Asp) + GDP-alpha-D-mannose = O-4''-alpha-D-mannosylqueuosine(34) in tRNA(Asp) + GDP + H(+)</text>
        <dbReference type="Rhea" id="RHEA:12885"/>
        <dbReference type="Rhea" id="RHEA-COMP:18572"/>
        <dbReference type="Rhea" id="RHEA-COMP:18581"/>
        <dbReference type="ChEBI" id="CHEBI:15378"/>
        <dbReference type="ChEBI" id="CHEBI:57527"/>
        <dbReference type="ChEBI" id="CHEBI:58189"/>
        <dbReference type="ChEBI" id="CHEBI:194431"/>
        <dbReference type="ChEBI" id="CHEBI:194442"/>
        <dbReference type="EC" id="2.4.1.110"/>
    </reaction>
    <physiologicalReaction direction="left-to-right" evidence="6">
        <dbReference type="Rhea" id="RHEA:12886"/>
    </physiologicalReaction>
</comment>
<gene>
    <name evidence="9" type="ORF">V22_00470</name>
</gene>
<dbReference type="RefSeq" id="WP_145258692.1">
    <property type="nucleotide sequence ID" value="NZ_CP036316.1"/>
</dbReference>
<feature type="domain" description="Glycosyl transferase family 1" evidence="7">
    <location>
        <begin position="189"/>
        <end position="331"/>
    </location>
</feature>
<evidence type="ECO:0000256" key="5">
    <source>
        <dbReference type="ARBA" id="ARBA00044539"/>
    </source>
</evidence>
<dbReference type="PANTHER" id="PTHR13615">
    <property type="entry name" value="GLYCOSYLTRANSFERASE-LIKE 1"/>
    <property type="match status" value="1"/>
</dbReference>
<protein>
    <recommendedName>
        <fullName evidence="5">tRNA-queuosine alpha-mannosyltransferase</fullName>
        <ecNumber evidence="4">2.4.1.110</ecNumber>
    </recommendedName>
</protein>
<evidence type="ECO:0000256" key="4">
    <source>
        <dbReference type="ARBA" id="ARBA00044517"/>
    </source>
</evidence>
<keyword evidence="10" id="KW-1185">Reference proteome</keyword>
<evidence type="ECO:0000256" key="3">
    <source>
        <dbReference type="ARBA" id="ARBA00022679"/>
    </source>
</evidence>
<proteinExistence type="inferred from homology"/>
<dbReference type="SUPFAM" id="SSF53756">
    <property type="entry name" value="UDP-Glycosyltransferase/glycogen phosphorylase"/>
    <property type="match status" value="1"/>
</dbReference>
<dbReference type="Pfam" id="PF00534">
    <property type="entry name" value="Glycos_transf_1"/>
    <property type="match status" value="1"/>
</dbReference>
<accession>A0A517T3A4</accession>
<name>A0A517T3A4_9PLAN</name>
<comment type="similarity">
    <text evidence="1">Belongs to the glycosyltransferase group 1 family. Glycosyltransferase 4 subfamily.</text>
</comment>
<dbReference type="Pfam" id="PF12038">
    <property type="entry name" value="QTMAN_N"/>
    <property type="match status" value="1"/>
</dbReference>
<dbReference type="PANTHER" id="PTHR13615:SF3">
    <property type="entry name" value="GLYCOSYLTRANSFERASE-LIKE DOMAIN-CONTAINING PROTEIN 1"/>
    <property type="match status" value="1"/>
</dbReference>
<feature type="domain" description="tRNA-queuosine alpha-mannosyltransferase N-terminal" evidence="8">
    <location>
        <begin position="3"/>
        <end position="175"/>
    </location>
</feature>
<evidence type="ECO:0000256" key="6">
    <source>
        <dbReference type="ARBA" id="ARBA00048439"/>
    </source>
</evidence>
<organism evidence="9 10">
    <name type="scientific">Calycomorphotria hydatis</name>
    <dbReference type="NCBI Taxonomy" id="2528027"/>
    <lineage>
        <taxon>Bacteria</taxon>
        <taxon>Pseudomonadati</taxon>
        <taxon>Planctomycetota</taxon>
        <taxon>Planctomycetia</taxon>
        <taxon>Planctomycetales</taxon>
        <taxon>Planctomycetaceae</taxon>
        <taxon>Calycomorphotria</taxon>
    </lineage>
</organism>
<reference evidence="9 10" key="1">
    <citation type="submission" date="2019-02" db="EMBL/GenBank/DDBJ databases">
        <title>Deep-cultivation of Planctomycetes and their phenomic and genomic characterization uncovers novel biology.</title>
        <authorList>
            <person name="Wiegand S."/>
            <person name="Jogler M."/>
            <person name="Boedeker C."/>
            <person name="Pinto D."/>
            <person name="Vollmers J."/>
            <person name="Rivas-Marin E."/>
            <person name="Kohn T."/>
            <person name="Peeters S.H."/>
            <person name="Heuer A."/>
            <person name="Rast P."/>
            <person name="Oberbeckmann S."/>
            <person name="Bunk B."/>
            <person name="Jeske O."/>
            <person name="Meyerdierks A."/>
            <person name="Storesund J.E."/>
            <person name="Kallscheuer N."/>
            <person name="Luecker S."/>
            <person name="Lage O.M."/>
            <person name="Pohl T."/>
            <person name="Merkel B.J."/>
            <person name="Hornburger P."/>
            <person name="Mueller R.-W."/>
            <person name="Bruemmer F."/>
            <person name="Labrenz M."/>
            <person name="Spormann A.M."/>
            <person name="Op den Camp H."/>
            <person name="Overmann J."/>
            <person name="Amann R."/>
            <person name="Jetten M.S.M."/>
            <person name="Mascher T."/>
            <person name="Medema M.H."/>
            <person name="Devos D.P."/>
            <person name="Kaster A.-K."/>
            <person name="Ovreas L."/>
            <person name="Rohde M."/>
            <person name="Galperin M.Y."/>
            <person name="Jogler C."/>
        </authorList>
    </citation>
    <scope>NUCLEOTIDE SEQUENCE [LARGE SCALE GENOMIC DNA]</scope>
    <source>
        <strain evidence="9 10">V22</strain>
    </source>
</reference>
<dbReference type="EMBL" id="CP036316">
    <property type="protein sequence ID" value="QDT62849.1"/>
    <property type="molecule type" value="Genomic_DNA"/>
</dbReference>
<dbReference type="InterPro" id="IPR022701">
    <property type="entry name" value="QTMAN_N"/>
</dbReference>
<evidence type="ECO:0000256" key="1">
    <source>
        <dbReference type="ARBA" id="ARBA00009481"/>
    </source>
</evidence>
<dbReference type="Proteomes" id="UP000319976">
    <property type="component" value="Chromosome"/>
</dbReference>
<dbReference type="EC" id="2.4.1.110" evidence="4"/>
<evidence type="ECO:0000313" key="10">
    <source>
        <dbReference type="Proteomes" id="UP000319976"/>
    </source>
</evidence>
<keyword evidence="3 9" id="KW-0808">Transferase</keyword>
<dbReference type="InterPro" id="IPR001296">
    <property type="entry name" value="Glyco_trans_1"/>
</dbReference>
<evidence type="ECO:0000259" key="8">
    <source>
        <dbReference type="Pfam" id="PF12038"/>
    </source>
</evidence>
<dbReference type="AlphaFoldDB" id="A0A517T3A4"/>
<evidence type="ECO:0000313" key="9">
    <source>
        <dbReference type="EMBL" id="QDT62849.1"/>
    </source>
</evidence>
<dbReference type="GO" id="GO:0016438">
    <property type="term" value="F:tRNA-queuosine(34) beta-mannosyltransferase activity"/>
    <property type="evidence" value="ECO:0007669"/>
    <property type="project" value="UniProtKB-EC"/>
</dbReference>
<dbReference type="Gene3D" id="3.40.50.2000">
    <property type="entry name" value="Glycogen Phosphorylase B"/>
    <property type="match status" value="2"/>
</dbReference>
<evidence type="ECO:0000259" key="7">
    <source>
        <dbReference type="Pfam" id="PF00534"/>
    </source>
</evidence>